<evidence type="ECO:0000256" key="2">
    <source>
        <dbReference type="ARBA" id="ARBA00004997"/>
    </source>
</evidence>
<evidence type="ECO:0000313" key="16">
    <source>
        <dbReference type="Proteomes" id="UP000185479"/>
    </source>
</evidence>
<name>A0A1L7CK08_CORFL</name>
<evidence type="ECO:0000313" key="17">
    <source>
        <dbReference type="Proteomes" id="UP000315353"/>
    </source>
</evidence>
<dbReference type="InterPro" id="IPR011037">
    <property type="entry name" value="Pyrv_Knase-like_insert_dom_sf"/>
</dbReference>
<dbReference type="EMBL" id="BJNB01000037">
    <property type="protein sequence ID" value="GEB98508.1"/>
    <property type="molecule type" value="Genomic_DNA"/>
</dbReference>
<comment type="cofactor">
    <cofactor evidence="1">
        <name>K(+)</name>
        <dbReference type="ChEBI" id="CHEBI:29103"/>
    </cofactor>
</comment>
<keyword evidence="11" id="KW-0324">Glycolysis</keyword>
<keyword evidence="10" id="KW-0460">Magnesium</keyword>
<organism evidence="14 16">
    <name type="scientific">Corynebacterium flavescens</name>
    <dbReference type="NCBI Taxonomy" id="28028"/>
    <lineage>
        <taxon>Bacteria</taxon>
        <taxon>Bacillati</taxon>
        <taxon>Actinomycetota</taxon>
        <taxon>Actinomycetes</taxon>
        <taxon>Mycobacteriales</taxon>
        <taxon>Corynebacteriaceae</taxon>
        <taxon>Corynebacterium</taxon>
    </lineage>
</organism>
<evidence type="ECO:0000256" key="9">
    <source>
        <dbReference type="ARBA" id="ARBA00022840"/>
    </source>
</evidence>
<dbReference type="GeneID" id="82879628"/>
<reference evidence="14 16" key="1">
    <citation type="submission" date="2014-08" db="EMBL/GenBank/DDBJ databases">
        <title>Complete genome sequence of Corynebacterium flavescens OJ8(T)(=DSM 20296(T)), isolated from cheese.</title>
        <authorList>
            <person name="Ruckert C."/>
            <person name="Albersmeier A."/>
            <person name="Winkler A."/>
            <person name="Kalinowski J."/>
        </authorList>
    </citation>
    <scope>NUCLEOTIDE SEQUENCE [LARGE SCALE GENOMIC DNA]</scope>
    <source>
        <strain evidence="14 16">OJ8</strain>
    </source>
</reference>
<proteinExistence type="inferred from homology"/>
<evidence type="ECO:0000256" key="5">
    <source>
        <dbReference type="ARBA" id="ARBA00022679"/>
    </source>
</evidence>
<dbReference type="GO" id="GO:0000287">
    <property type="term" value="F:magnesium ion binding"/>
    <property type="evidence" value="ECO:0007669"/>
    <property type="project" value="InterPro"/>
</dbReference>
<dbReference type="InterPro" id="IPR001697">
    <property type="entry name" value="Pyr_Knase"/>
</dbReference>
<dbReference type="EC" id="2.7.1.40" evidence="4"/>
<gene>
    <name evidence="15" type="ORF">CFL01nite_20030</name>
    <name evidence="14" type="ORF">CFLV_02690</name>
</gene>
<dbReference type="InterPro" id="IPR015793">
    <property type="entry name" value="Pyrv_Knase_brl"/>
</dbReference>
<keyword evidence="12 14" id="KW-0670">Pyruvate</keyword>
<dbReference type="Gene3D" id="2.40.33.10">
    <property type="entry name" value="PK beta-barrel domain-like"/>
    <property type="match status" value="2"/>
</dbReference>
<comment type="pathway">
    <text evidence="2">Carbohydrate degradation; glycolysis; pyruvate from D-glyceraldehyde 3-phosphate: step 5/5.</text>
</comment>
<keyword evidence="7" id="KW-0547">Nucleotide-binding</keyword>
<evidence type="ECO:0000256" key="12">
    <source>
        <dbReference type="ARBA" id="ARBA00023317"/>
    </source>
</evidence>
<accession>A0A1L7CK08</accession>
<feature type="domain" description="Pyruvate kinase barrel" evidence="13">
    <location>
        <begin position="132"/>
        <end position="208"/>
    </location>
</feature>
<dbReference type="SUPFAM" id="SSF51621">
    <property type="entry name" value="Phosphoenolpyruvate/pyruvate domain"/>
    <property type="match status" value="1"/>
</dbReference>
<dbReference type="Pfam" id="PF00224">
    <property type="entry name" value="PK"/>
    <property type="match status" value="2"/>
</dbReference>
<evidence type="ECO:0000256" key="11">
    <source>
        <dbReference type="ARBA" id="ARBA00023152"/>
    </source>
</evidence>
<evidence type="ECO:0000256" key="7">
    <source>
        <dbReference type="ARBA" id="ARBA00022741"/>
    </source>
</evidence>
<keyword evidence="9" id="KW-0067">ATP-binding</keyword>
<keyword evidence="16" id="KW-1185">Reference proteome</keyword>
<dbReference type="AlphaFoldDB" id="A0A1L7CK08"/>
<dbReference type="KEGG" id="cfc:CFLV_02690"/>
<sequence length="622" mass="67024">MPELSRQLTPWINELISELLASDSAHAPLIEAVHPTHRTGARNLLHYALLRQRDVAKLQTGLSALGITRLSNVEPAVLARLHAARNVLDAFEGTALTYPLEPIASAFATADDILDAHSTELLGPTAEDTHSRIMVTLPAEAAQDPALVLGFAQAGMEIARINCAHDGPEVWAQMIENVHAAAAQVGREILVSMDLAGPKVRTGDFPPGPAVARARVTRQKWGEIITPAKLYLSPAGHPVAPPPLGPGRPGVSIEVDPHWHAQLRPGSAITLVDVRNSRRRFIVSEVVEDGLVIALGQRNAYIGERTLLNHEGFRTRVTGIAPIERSLLLHPGDELILSTTQEPAVLPSAGPAILGCTAPEAVAVLRVGHRVLFDDGSIAAVVRSLRAKGDDTQALLEVTRAGLEGTKLAAHKGINLPDTHIPLPSLSVEDLAAFDFVAHHADIAAISFIRTPADVDFALQALEDIARADPDNAERIRDLGIVLKIETEPAYEHLAAVLLAGMRHRHFGIMIARGDLAVELGFERMAEVPRLIMRMAEAAHIPVIMGTQILENLAKKGIPSRAEITDAGYALRSECVMLNKGPHIGEAIEILEHLSRKLGRSELKNRQSLRRIASWGDDIAAD</sequence>
<dbReference type="Proteomes" id="UP000315353">
    <property type="component" value="Unassembled WGS sequence"/>
</dbReference>
<keyword evidence="6" id="KW-0479">Metal-binding</keyword>
<dbReference type="STRING" id="28028.CFLV_02690"/>
<dbReference type="Gene3D" id="3.20.20.60">
    <property type="entry name" value="Phosphoenolpyruvate-binding domains"/>
    <property type="match status" value="2"/>
</dbReference>
<evidence type="ECO:0000313" key="14">
    <source>
        <dbReference type="EMBL" id="APT86204.1"/>
    </source>
</evidence>
<dbReference type="GO" id="GO:0030955">
    <property type="term" value="F:potassium ion binding"/>
    <property type="evidence" value="ECO:0007669"/>
    <property type="project" value="InterPro"/>
</dbReference>
<protein>
    <recommendedName>
        <fullName evidence="4">pyruvate kinase</fullName>
        <ecNumber evidence="4">2.7.1.40</ecNumber>
    </recommendedName>
</protein>
<keyword evidence="8 14" id="KW-0418">Kinase</keyword>
<dbReference type="InterPro" id="IPR040442">
    <property type="entry name" value="Pyrv_kinase-like_dom_sf"/>
</dbReference>
<dbReference type="SUPFAM" id="SSF50800">
    <property type="entry name" value="PK beta-barrel domain-like"/>
    <property type="match status" value="1"/>
</dbReference>
<dbReference type="NCBIfam" id="NF011314">
    <property type="entry name" value="PRK14725.1"/>
    <property type="match status" value="1"/>
</dbReference>
<dbReference type="GO" id="GO:0016301">
    <property type="term" value="F:kinase activity"/>
    <property type="evidence" value="ECO:0007669"/>
    <property type="project" value="UniProtKB-KW"/>
</dbReference>
<reference evidence="15 17" key="2">
    <citation type="submission" date="2019-06" db="EMBL/GenBank/DDBJ databases">
        <title>Whole genome shotgun sequence of Corynebacterium flavescens NBRC 14136.</title>
        <authorList>
            <person name="Hosoyama A."/>
            <person name="Uohara A."/>
            <person name="Ohji S."/>
            <person name="Ichikawa N."/>
        </authorList>
    </citation>
    <scope>NUCLEOTIDE SEQUENCE [LARGE SCALE GENOMIC DNA]</scope>
    <source>
        <strain evidence="15 17">NBRC 14136</strain>
    </source>
</reference>
<evidence type="ECO:0000256" key="6">
    <source>
        <dbReference type="ARBA" id="ARBA00022723"/>
    </source>
</evidence>
<comment type="similarity">
    <text evidence="3">Belongs to the pyruvate kinase family.</text>
</comment>
<evidence type="ECO:0000259" key="13">
    <source>
        <dbReference type="Pfam" id="PF00224"/>
    </source>
</evidence>
<evidence type="ECO:0000256" key="1">
    <source>
        <dbReference type="ARBA" id="ARBA00001958"/>
    </source>
</evidence>
<keyword evidence="5" id="KW-0808">Transferase</keyword>
<evidence type="ECO:0000256" key="8">
    <source>
        <dbReference type="ARBA" id="ARBA00022777"/>
    </source>
</evidence>
<evidence type="ECO:0000256" key="3">
    <source>
        <dbReference type="ARBA" id="ARBA00008663"/>
    </source>
</evidence>
<dbReference type="RefSeq" id="WP_075729203.1">
    <property type="nucleotide sequence ID" value="NZ_BJNB01000037.1"/>
</dbReference>
<evidence type="ECO:0000256" key="10">
    <source>
        <dbReference type="ARBA" id="ARBA00022842"/>
    </source>
</evidence>
<dbReference type="PANTHER" id="PTHR11817">
    <property type="entry name" value="PYRUVATE KINASE"/>
    <property type="match status" value="1"/>
</dbReference>
<dbReference type="InterPro" id="IPR015806">
    <property type="entry name" value="Pyrv_Knase_insert_dom_sf"/>
</dbReference>
<dbReference type="GO" id="GO:0004743">
    <property type="term" value="F:pyruvate kinase activity"/>
    <property type="evidence" value="ECO:0007669"/>
    <property type="project" value="UniProtKB-EC"/>
</dbReference>
<evidence type="ECO:0000313" key="15">
    <source>
        <dbReference type="EMBL" id="GEB98508.1"/>
    </source>
</evidence>
<dbReference type="OrthoDB" id="9812123at2"/>
<dbReference type="GO" id="GO:0005524">
    <property type="term" value="F:ATP binding"/>
    <property type="evidence" value="ECO:0007669"/>
    <property type="project" value="UniProtKB-KW"/>
</dbReference>
<feature type="domain" description="Pyruvate kinase barrel" evidence="13">
    <location>
        <begin position="308"/>
        <end position="579"/>
    </location>
</feature>
<dbReference type="InterPro" id="IPR015813">
    <property type="entry name" value="Pyrv/PenolPyrv_kinase-like_dom"/>
</dbReference>
<evidence type="ECO:0000256" key="4">
    <source>
        <dbReference type="ARBA" id="ARBA00012142"/>
    </source>
</evidence>
<dbReference type="Proteomes" id="UP000185479">
    <property type="component" value="Chromosome"/>
</dbReference>
<dbReference type="EMBL" id="CP009246">
    <property type="protein sequence ID" value="APT86204.1"/>
    <property type="molecule type" value="Genomic_DNA"/>
</dbReference>
<dbReference type="UniPathway" id="UPA00109">
    <property type="reaction ID" value="UER00188"/>
</dbReference>